<evidence type="ECO:0000313" key="3">
    <source>
        <dbReference type="Proteomes" id="UP001566476"/>
    </source>
</evidence>
<organism evidence="2 3">
    <name type="scientific">Kineococcus mangrovi</name>
    <dbReference type="NCBI Taxonomy" id="1660183"/>
    <lineage>
        <taxon>Bacteria</taxon>
        <taxon>Bacillati</taxon>
        <taxon>Actinomycetota</taxon>
        <taxon>Actinomycetes</taxon>
        <taxon>Kineosporiales</taxon>
        <taxon>Kineosporiaceae</taxon>
        <taxon>Kineococcus</taxon>
    </lineage>
</organism>
<sequence>MDEITTGTTTGVAVVVVAGGSGSRFAGPGTGPPAGRLAAKLTAPLGGSTVLGTLLAGLDAWSAPLGAPCPVVLAGPGGVPEEPPGGGPLAGFAAGLDALPAPPPALVVLLGADQPFAASAVPRLLAALAADPALDAVVGLDPDGRRQPLLSAHRLTAARRVLTGLPTVHHRPLRELFRGPVGEVAVSARECLDVDDPADLRRAAAVLARRPEAGPGAAT</sequence>
<evidence type="ECO:0000313" key="2">
    <source>
        <dbReference type="EMBL" id="MEZ0494172.1"/>
    </source>
</evidence>
<dbReference type="RefSeq" id="WP_370720401.1">
    <property type="nucleotide sequence ID" value="NZ_JBGGTQ010000009.1"/>
</dbReference>
<keyword evidence="2" id="KW-0808">Transferase</keyword>
<dbReference type="InterPro" id="IPR029044">
    <property type="entry name" value="Nucleotide-diphossugar_trans"/>
</dbReference>
<accession>A0ABV4IAC2</accession>
<protein>
    <submittedName>
        <fullName evidence="2">NTP transferase domain-containing protein</fullName>
    </submittedName>
</protein>
<keyword evidence="3" id="KW-1185">Reference proteome</keyword>
<dbReference type="InterPro" id="IPR025877">
    <property type="entry name" value="MobA-like_NTP_Trfase"/>
</dbReference>
<dbReference type="SUPFAM" id="SSF53448">
    <property type="entry name" value="Nucleotide-diphospho-sugar transferases"/>
    <property type="match status" value="1"/>
</dbReference>
<dbReference type="Proteomes" id="UP001566476">
    <property type="component" value="Unassembled WGS sequence"/>
</dbReference>
<dbReference type="Gene3D" id="3.90.550.10">
    <property type="entry name" value="Spore Coat Polysaccharide Biosynthesis Protein SpsA, Chain A"/>
    <property type="match status" value="1"/>
</dbReference>
<feature type="domain" description="MobA-like NTP transferase" evidence="1">
    <location>
        <begin position="14"/>
        <end position="163"/>
    </location>
</feature>
<reference evidence="2 3" key="1">
    <citation type="submission" date="2024-07" db="EMBL/GenBank/DDBJ databases">
        <authorList>
            <person name="Thanompreechachai J."/>
            <person name="Duangmal K."/>
        </authorList>
    </citation>
    <scope>NUCLEOTIDE SEQUENCE [LARGE SCALE GENOMIC DNA]</scope>
    <source>
        <strain evidence="2 3">TBRC 1896</strain>
    </source>
</reference>
<proteinExistence type="predicted"/>
<comment type="caution">
    <text evidence="2">The sequence shown here is derived from an EMBL/GenBank/DDBJ whole genome shotgun (WGS) entry which is preliminary data.</text>
</comment>
<dbReference type="EMBL" id="JBGGTQ010000009">
    <property type="protein sequence ID" value="MEZ0494172.1"/>
    <property type="molecule type" value="Genomic_DNA"/>
</dbReference>
<dbReference type="GO" id="GO:0016740">
    <property type="term" value="F:transferase activity"/>
    <property type="evidence" value="ECO:0007669"/>
    <property type="project" value="UniProtKB-KW"/>
</dbReference>
<dbReference type="Pfam" id="PF12804">
    <property type="entry name" value="NTP_transf_3"/>
    <property type="match status" value="1"/>
</dbReference>
<gene>
    <name evidence="2" type="ORF">AB2L28_18195</name>
</gene>
<name>A0ABV4IAC2_9ACTN</name>
<evidence type="ECO:0000259" key="1">
    <source>
        <dbReference type="Pfam" id="PF12804"/>
    </source>
</evidence>